<feature type="domain" description="Response regulatory" evidence="3">
    <location>
        <begin position="6"/>
        <end position="123"/>
    </location>
</feature>
<dbReference type="AlphaFoldDB" id="A0A1G9ECG2"/>
<evidence type="ECO:0000256" key="2">
    <source>
        <dbReference type="PROSITE-ProRule" id="PRU00169"/>
    </source>
</evidence>
<dbReference type="InterPro" id="IPR011006">
    <property type="entry name" value="CheY-like_superfamily"/>
</dbReference>
<dbReference type="InterPro" id="IPR001789">
    <property type="entry name" value="Sig_transdc_resp-reg_receiver"/>
</dbReference>
<dbReference type="PANTHER" id="PTHR44591">
    <property type="entry name" value="STRESS RESPONSE REGULATOR PROTEIN 1"/>
    <property type="match status" value="1"/>
</dbReference>
<dbReference type="STRING" id="990712.SAMN05216257_104249"/>
<proteinExistence type="predicted"/>
<feature type="modified residue" description="4-aspartylphosphate" evidence="2">
    <location>
        <position position="56"/>
    </location>
</feature>
<dbReference type="OrthoDB" id="9800897at2"/>
<evidence type="ECO:0000313" key="5">
    <source>
        <dbReference type="Proteomes" id="UP000199328"/>
    </source>
</evidence>
<dbReference type="PROSITE" id="PS50110">
    <property type="entry name" value="RESPONSE_REGULATORY"/>
    <property type="match status" value="1"/>
</dbReference>
<keyword evidence="5" id="KW-1185">Reference proteome</keyword>
<dbReference type="SMART" id="SM00448">
    <property type="entry name" value="REC"/>
    <property type="match status" value="1"/>
</dbReference>
<accession>A0A1G9ECG2</accession>
<evidence type="ECO:0000313" key="4">
    <source>
        <dbReference type="EMBL" id="SDK73870.1"/>
    </source>
</evidence>
<dbReference type="InterPro" id="IPR050595">
    <property type="entry name" value="Bact_response_regulator"/>
</dbReference>
<reference evidence="5" key="1">
    <citation type="submission" date="2016-10" db="EMBL/GenBank/DDBJ databases">
        <authorList>
            <person name="Varghese N."/>
            <person name="Submissions S."/>
        </authorList>
    </citation>
    <scope>NUCLEOTIDE SEQUENCE [LARGE SCALE GENOMIC DNA]</scope>
    <source>
        <strain evidence="5">CGMCC 1.10789</strain>
    </source>
</reference>
<gene>
    <name evidence="4" type="ORF">SAMN05216257_104249</name>
</gene>
<dbReference type="PANTHER" id="PTHR44591:SF3">
    <property type="entry name" value="RESPONSE REGULATORY DOMAIN-CONTAINING PROTEIN"/>
    <property type="match status" value="1"/>
</dbReference>
<protein>
    <submittedName>
        <fullName evidence="4">Response regulator receiver domain-containing protein</fullName>
    </submittedName>
</protein>
<dbReference type="EMBL" id="FNFV01000004">
    <property type="protein sequence ID" value="SDK73870.1"/>
    <property type="molecule type" value="Genomic_DNA"/>
</dbReference>
<keyword evidence="1 2" id="KW-0597">Phosphoprotein</keyword>
<dbReference type="Gene3D" id="3.40.50.2300">
    <property type="match status" value="1"/>
</dbReference>
<dbReference type="SUPFAM" id="SSF52172">
    <property type="entry name" value="CheY-like"/>
    <property type="match status" value="1"/>
</dbReference>
<organism evidence="4 5">
    <name type="scientific">Meinhardsimonia xiamenensis</name>
    <dbReference type="NCBI Taxonomy" id="990712"/>
    <lineage>
        <taxon>Bacteria</taxon>
        <taxon>Pseudomonadati</taxon>
        <taxon>Pseudomonadota</taxon>
        <taxon>Alphaproteobacteria</taxon>
        <taxon>Rhodobacterales</taxon>
        <taxon>Paracoccaceae</taxon>
        <taxon>Meinhardsimonia</taxon>
    </lineage>
</organism>
<dbReference type="Pfam" id="PF00072">
    <property type="entry name" value="Response_reg"/>
    <property type="match status" value="1"/>
</dbReference>
<evidence type="ECO:0000259" key="3">
    <source>
        <dbReference type="PROSITE" id="PS50110"/>
    </source>
</evidence>
<dbReference type="Proteomes" id="UP000199328">
    <property type="component" value="Unassembled WGS sequence"/>
</dbReference>
<evidence type="ECO:0000256" key="1">
    <source>
        <dbReference type="ARBA" id="ARBA00022553"/>
    </source>
</evidence>
<dbReference type="RefSeq" id="WP_092500463.1">
    <property type="nucleotide sequence ID" value="NZ_FNFV01000004.1"/>
</dbReference>
<sequence>MRELKKILHVEDDPDISEITRMALEGLHGFAVCSCLEWRDALEKCVEFKPDLLLLDVMMPGKTGPELLTELRRLPGMERTPAIFMTAKVQASEIEAFLAAGAIAVLTKPFDPMTLGDQIRAEWARHASAAAAEA</sequence>
<name>A0A1G9ECG2_9RHOB</name>
<dbReference type="GO" id="GO:0000160">
    <property type="term" value="P:phosphorelay signal transduction system"/>
    <property type="evidence" value="ECO:0007669"/>
    <property type="project" value="InterPro"/>
</dbReference>